<dbReference type="AlphaFoldDB" id="A0A4Q1BBP7"/>
<evidence type="ECO:0000256" key="4">
    <source>
        <dbReference type="ARBA" id="ARBA00022603"/>
    </source>
</evidence>
<keyword evidence="3 10" id="KW-0963">Cytoplasm</keyword>
<dbReference type="Gene3D" id="1.25.40.20">
    <property type="entry name" value="Ankyrin repeat-containing domain"/>
    <property type="match status" value="1"/>
</dbReference>
<dbReference type="PROSITE" id="PS51559">
    <property type="entry name" value="SAM_RMT2"/>
    <property type="match status" value="1"/>
</dbReference>
<comment type="function">
    <text evidence="1 10">S-adenosyl-L-methionine-dependent protein-arginine N-methyltransferase that methylates the delta-nitrogen atom of arginine residues to form N5-methylarginine (type IV) in target proteins. Monomethylates ribosomal protein L12.</text>
</comment>
<feature type="domain" description="RMT2" evidence="12">
    <location>
        <begin position="141"/>
        <end position="398"/>
    </location>
</feature>
<dbReference type="InterPro" id="IPR036770">
    <property type="entry name" value="Ankyrin_rpt-contain_sf"/>
</dbReference>
<keyword evidence="5 10" id="KW-0808">Transferase</keyword>
<dbReference type="InterPro" id="IPR026480">
    <property type="entry name" value="RMT2_dom"/>
</dbReference>
<dbReference type="SMART" id="SM00248">
    <property type="entry name" value="ANK"/>
    <property type="match status" value="3"/>
</dbReference>
<dbReference type="InterPro" id="IPR002110">
    <property type="entry name" value="Ankyrin_rpt"/>
</dbReference>
<dbReference type="InParanoid" id="A0A4Q1BBP7"/>
<dbReference type="PANTHER" id="PTHR32379:SF1">
    <property type="entry name" value="GUANIDINOACETATE N-METHYLTRANSFERASE"/>
    <property type="match status" value="1"/>
</dbReference>
<keyword evidence="8 11" id="KW-0040">ANK repeat</keyword>
<feature type="repeat" description="ANK" evidence="11">
    <location>
        <begin position="56"/>
        <end position="88"/>
    </location>
</feature>
<evidence type="ECO:0000256" key="11">
    <source>
        <dbReference type="PROSITE-ProRule" id="PRU00023"/>
    </source>
</evidence>
<dbReference type="Proteomes" id="UP000289152">
    <property type="component" value="Unassembled WGS sequence"/>
</dbReference>
<dbReference type="PROSITE" id="PS50088">
    <property type="entry name" value="ANK_REPEAT"/>
    <property type="match status" value="1"/>
</dbReference>
<dbReference type="GO" id="GO:0019702">
    <property type="term" value="F:protein arginine N5-methyltransferase activity"/>
    <property type="evidence" value="ECO:0007669"/>
    <property type="project" value="TreeGrafter"/>
</dbReference>
<keyword evidence="4 10" id="KW-0489">Methyltransferase</keyword>
<reference evidence="13 14" key="1">
    <citation type="submission" date="2016-06" db="EMBL/GenBank/DDBJ databases">
        <title>Evolution of pathogenesis and genome organization in the Tremellales.</title>
        <authorList>
            <person name="Cuomo C."/>
            <person name="Litvintseva A."/>
            <person name="Heitman J."/>
            <person name="Chen Y."/>
            <person name="Sun S."/>
            <person name="Springer D."/>
            <person name="Dromer F."/>
            <person name="Young S."/>
            <person name="Zeng Q."/>
            <person name="Chapman S."/>
            <person name="Gujja S."/>
            <person name="Saif S."/>
            <person name="Birren B."/>
        </authorList>
    </citation>
    <scope>NUCLEOTIDE SEQUENCE [LARGE SCALE GENOMIC DNA]</scope>
    <source>
        <strain evidence="13 14">ATCC 28783</strain>
    </source>
</reference>
<evidence type="ECO:0000256" key="7">
    <source>
        <dbReference type="ARBA" id="ARBA00022737"/>
    </source>
</evidence>
<evidence type="ECO:0000256" key="3">
    <source>
        <dbReference type="ARBA" id="ARBA00022490"/>
    </source>
</evidence>
<comment type="subcellular location">
    <subcellularLocation>
        <location evidence="10">Cytoplasm</location>
    </subcellularLocation>
    <subcellularLocation>
        <location evidence="10">Nucleus</location>
    </subcellularLocation>
</comment>
<sequence>MTSPIQSSDRDNEEDLPSDLLSAAEALIHAAKYESLTVIQQLLASGAPAWYQDPDLGWSCLHYAAERRDPELLRALLKGGAVWNAVDLWGQTAGEVCISLGDQECWEVIRNEGVRSEMLHHILKDAGQENGTGLTLRERDDTSAGNNDEFLKSELRWELGEDGKERVLDADGNGVMMGWEEPLMQEHVRLMTVHHPDAQIGGEGMSILNIGYGLGIVIDNQIDRLFQDPPTGPAPRHHTIIEAHPQVLAHMREQGVYQWPNVRVLEGRWQDWLLDLEKLGETLAGTPSGMGFGAVFMDTFAEGYEELKKFFDVLPDILDGEDARFSFWNGLGATNATIYSVSCNVAELHMEDVGLSVEWHDIFIPESQREEVWRGVKRKYWDLPGYRLPIAQMASPSQ</sequence>
<dbReference type="Gene3D" id="3.40.50.150">
    <property type="entry name" value="Vaccinia Virus protein VP39"/>
    <property type="match status" value="1"/>
</dbReference>
<dbReference type="OrthoDB" id="19014at2759"/>
<evidence type="ECO:0000259" key="12">
    <source>
        <dbReference type="PROSITE" id="PS51559"/>
    </source>
</evidence>
<evidence type="ECO:0000313" key="13">
    <source>
        <dbReference type="EMBL" id="RXK35084.1"/>
    </source>
</evidence>
<comment type="similarity">
    <text evidence="10">Belongs to the class I-like SAM-binding methyltransferase superfamily. RMT2 methyltransferase family.</text>
</comment>
<keyword evidence="7" id="KW-0677">Repeat</keyword>
<comment type="subunit">
    <text evidence="2 10">Monomer.</text>
</comment>
<accession>A0A4Q1BBP7</accession>
<dbReference type="Pfam" id="PF12796">
    <property type="entry name" value="Ank_2"/>
    <property type="match status" value="1"/>
</dbReference>
<name>A0A4Q1BBP7_TREME</name>
<dbReference type="EMBL" id="SDIL01000160">
    <property type="protein sequence ID" value="RXK35084.1"/>
    <property type="molecule type" value="Genomic_DNA"/>
</dbReference>
<evidence type="ECO:0000256" key="6">
    <source>
        <dbReference type="ARBA" id="ARBA00022691"/>
    </source>
</evidence>
<dbReference type="PANTHER" id="PTHR32379">
    <property type="entry name" value="GUANIDINOACETATE N-METHYLTRANSFERASE"/>
    <property type="match status" value="1"/>
</dbReference>
<dbReference type="SUPFAM" id="SSF53335">
    <property type="entry name" value="S-adenosyl-L-methionine-dependent methyltransferases"/>
    <property type="match status" value="1"/>
</dbReference>
<proteinExistence type="inferred from homology"/>
<dbReference type="GO" id="GO:0032259">
    <property type="term" value="P:methylation"/>
    <property type="evidence" value="ECO:0007669"/>
    <property type="project" value="UniProtKB-KW"/>
</dbReference>
<dbReference type="STRING" id="5217.A0A4Q1BBP7"/>
<evidence type="ECO:0000313" key="14">
    <source>
        <dbReference type="Proteomes" id="UP000289152"/>
    </source>
</evidence>
<dbReference type="FunFam" id="3.40.50.150:FF:000430">
    <property type="entry name" value="Arginine N-methyltransferase 2"/>
    <property type="match status" value="1"/>
</dbReference>
<evidence type="ECO:0000256" key="10">
    <source>
        <dbReference type="PIRNR" id="PIRNR038148"/>
    </source>
</evidence>
<dbReference type="PIRSF" id="PIRSF038148">
    <property type="entry name" value="Arginine_N-mtfrase-2"/>
    <property type="match status" value="1"/>
</dbReference>
<dbReference type="InterPro" id="IPR017408">
    <property type="entry name" value="Arginine_N-MeTrfase_2"/>
</dbReference>
<evidence type="ECO:0000256" key="5">
    <source>
        <dbReference type="ARBA" id="ARBA00022679"/>
    </source>
</evidence>
<dbReference type="EC" id="2.1.1.-" evidence="10"/>
<keyword evidence="6" id="KW-0949">S-adenosyl-L-methionine</keyword>
<evidence type="ECO:0000256" key="9">
    <source>
        <dbReference type="ARBA" id="ARBA00023242"/>
    </source>
</evidence>
<evidence type="ECO:0000256" key="1">
    <source>
        <dbReference type="ARBA" id="ARBA00002207"/>
    </source>
</evidence>
<dbReference type="SUPFAM" id="SSF48403">
    <property type="entry name" value="Ankyrin repeat"/>
    <property type="match status" value="1"/>
</dbReference>
<keyword evidence="14" id="KW-1185">Reference proteome</keyword>
<gene>
    <name evidence="13" type="ORF">M231_07671</name>
</gene>
<protein>
    <recommendedName>
        <fullName evidence="10">Arginine N-methyltransferase 2</fullName>
        <ecNumber evidence="10">2.1.1.-</ecNumber>
    </recommendedName>
</protein>
<evidence type="ECO:0000256" key="8">
    <source>
        <dbReference type="ARBA" id="ARBA00023043"/>
    </source>
</evidence>
<organism evidence="13 14">
    <name type="scientific">Tremella mesenterica</name>
    <name type="common">Jelly fungus</name>
    <dbReference type="NCBI Taxonomy" id="5217"/>
    <lineage>
        <taxon>Eukaryota</taxon>
        <taxon>Fungi</taxon>
        <taxon>Dikarya</taxon>
        <taxon>Basidiomycota</taxon>
        <taxon>Agaricomycotina</taxon>
        <taxon>Tremellomycetes</taxon>
        <taxon>Tremellales</taxon>
        <taxon>Tremellaceae</taxon>
        <taxon>Tremella</taxon>
    </lineage>
</organism>
<keyword evidence="9 10" id="KW-0539">Nucleus</keyword>
<dbReference type="FunCoup" id="A0A4Q1BBP7">
    <property type="interactions" value="294"/>
</dbReference>
<dbReference type="GO" id="GO:0005634">
    <property type="term" value="C:nucleus"/>
    <property type="evidence" value="ECO:0007669"/>
    <property type="project" value="UniProtKB-SubCell"/>
</dbReference>
<dbReference type="VEuPathDB" id="FungiDB:TREMEDRAFT_73009"/>
<evidence type="ECO:0000256" key="2">
    <source>
        <dbReference type="ARBA" id="ARBA00011245"/>
    </source>
</evidence>
<dbReference type="InterPro" id="IPR051038">
    <property type="entry name" value="RMT2/GAMT_Mtase"/>
</dbReference>
<comment type="caution">
    <text evidence="13">The sequence shown here is derived from an EMBL/GenBank/DDBJ whole genome shotgun (WGS) entry which is preliminary data.</text>
</comment>
<dbReference type="InterPro" id="IPR029063">
    <property type="entry name" value="SAM-dependent_MTases_sf"/>
</dbReference>
<dbReference type="GO" id="GO:0005737">
    <property type="term" value="C:cytoplasm"/>
    <property type="evidence" value="ECO:0007669"/>
    <property type="project" value="UniProtKB-SubCell"/>
</dbReference>
<dbReference type="PROSITE" id="PS50297">
    <property type="entry name" value="ANK_REP_REGION"/>
    <property type="match status" value="1"/>
</dbReference>